<evidence type="ECO:0000313" key="2">
    <source>
        <dbReference type="EMBL" id="CAE0636226.1"/>
    </source>
</evidence>
<protein>
    <recommendedName>
        <fullName evidence="3">Lipoprotein</fullName>
    </recommendedName>
</protein>
<organism evidence="2">
    <name type="scientific">Heterosigma akashiwo</name>
    <name type="common">Chromophytic alga</name>
    <name type="synonym">Heterosigma carterae</name>
    <dbReference type="NCBI Taxonomy" id="2829"/>
    <lineage>
        <taxon>Eukaryota</taxon>
        <taxon>Sar</taxon>
        <taxon>Stramenopiles</taxon>
        <taxon>Ochrophyta</taxon>
        <taxon>Raphidophyceae</taxon>
        <taxon>Chattonellales</taxon>
        <taxon>Chattonellaceae</taxon>
        <taxon>Heterosigma</taxon>
    </lineage>
</organism>
<dbReference type="EMBL" id="HBIU01032452">
    <property type="protein sequence ID" value="CAE0636226.1"/>
    <property type="molecule type" value="Transcribed_RNA"/>
</dbReference>
<dbReference type="Pfam" id="PF07386">
    <property type="entry name" value="DUF1499"/>
    <property type="match status" value="1"/>
</dbReference>
<proteinExistence type="predicted"/>
<name>A0A6V1S530_HETAK</name>
<gene>
    <name evidence="2" type="ORF">HAKA00212_LOCUS14986</name>
</gene>
<feature type="chain" id="PRO_5030160814" description="Lipoprotein" evidence="1">
    <location>
        <begin position="26"/>
        <end position="278"/>
    </location>
</feature>
<sequence length="278" mass="30436">MAVATQRPFLLALGLSFLLLSGCKAFSSNAGSKYSSATFKDGKTDASWIQTLETMFMDHRIKGAAAAISAALLLGSMGQLPAFADFEDTDKGPVLAGRCRQETNGASGVTTISCRRYGTDRDGRLLGCLPNENCLSTSAVKNPSKYAAPWTYYTQTASGDSAWRALVELAETDSLNLGLKVVEKDPSRYYLHLTAPAKVPPGSTDDLEFLLRPADKIVLYRSATRDTVLVYPFQQYLPEHGQTAGRLETIRDSLGWDILKQRDKTSLTAEEKLRFLLF</sequence>
<feature type="signal peptide" evidence="1">
    <location>
        <begin position="1"/>
        <end position="25"/>
    </location>
</feature>
<dbReference type="PANTHER" id="PTHR34801">
    <property type="entry name" value="EXPRESSED PROTEIN"/>
    <property type="match status" value="1"/>
</dbReference>
<dbReference type="AlphaFoldDB" id="A0A6V1S530"/>
<accession>A0A6V1S530</accession>
<dbReference type="InterPro" id="IPR010865">
    <property type="entry name" value="DUF1499"/>
</dbReference>
<reference evidence="2" key="1">
    <citation type="submission" date="2021-01" db="EMBL/GenBank/DDBJ databases">
        <authorList>
            <person name="Corre E."/>
            <person name="Pelletier E."/>
            <person name="Niang G."/>
            <person name="Scheremetjew M."/>
            <person name="Finn R."/>
            <person name="Kale V."/>
            <person name="Holt S."/>
            <person name="Cochrane G."/>
            <person name="Meng A."/>
            <person name="Brown T."/>
            <person name="Cohen L."/>
        </authorList>
    </citation>
    <scope>NUCLEOTIDE SEQUENCE</scope>
    <source>
        <strain evidence="2">CCMP3107</strain>
    </source>
</reference>
<keyword evidence="1" id="KW-0732">Signal</keyword>
<evidence type="ECO:0008006" key="3">
    <source>
        <dbReference type="Google" id="ProtNLM"/>
    </source>
</evidence>
<dbReference type="PANTHER" id="PTHR34801:SF6">
    <property type="entry name" value="SLL1620 PROTEIN"/>
    <property type="match status" value="1"/>
</dbReference>
<dbReference type="PROSITE" id="PS51257">
    <property type="entry name" value="PROKAR_LIPOPROTEIN"/>
    <property type="match status" value="1"/>
</dbReference>
<evidence type="ECO:0000256" key="1">
    <source>
        <dbReference type="SAM" id="SignalP"/>
    </source>
</evidence>